<feature type="transmembrane region" description="Helical" evidence="6">
    <location>
        <begin position="540"/>
        <end position="562"/>
    </location>
</feature>
<keyword evidence="3 6" id="KW-1133">Transmembrane helix</keyword>
<comment type="caution">
    <text evidence="8">The sequence shown here is derived from an EMBL/GenBank/DDBJ whole genome shotgun (WGS) entry which is preliminary data.</text>
</comment>
<feature type="region of interest" description="Disordered" evidence="5">
    <location>
        <begin position="46"/>
        <end position="96"/>
    </location>
</feature>
<proteinExistence type="predicted"/>
<dbReference type="InterPro" id="IPR036259">
    <property type="entry name" value="MFS_trans_sf"/>
</dbReference>
<keyword evidence="2 6" id="KW-0812">Transmembrane</keyword>
<evidence type="ECO:0000256" key="1">
    <source>
        <dbReference type="ARBA" id="ARBA00004141"/>
    </source>
</evidence>
<dbReference type="Pfam" id="PF07690">
    <property type="entry name" value="MFS_1"/>
    <property type="match status" value="1"/>
</dbReference>
<dbReference type="InParanoid" id="A0A2P6NMP0"/>
<dbReference type="FunFam" id="1.20.1250.20:FF:000011">
    <property type="entry name" value="MFS multidrug transporter, putative"/>
    <property type="match status" value="1"/>
</dbReference>
<feature type="transmembrane region" description="Helical" evidence="6">
    <location>
        <begin position="219"/>
        <end position="241"/>
    </location>
</feature>
<feature type="transmembrane region" description="Helical" evidence="6">
    <location>
        <begin position="287"/>
        <end position="311"/>
    </location>
</feature>
<gene>
    <name evidence="8" type="ORF">PROFUN_06991</name>
</gene>
<dbReference type="GO" id="GO:0005886">
    <property type="term" value="C:plasma membrane"/>
    <property type="evidence" value="ECO:0007669"/>
    <property type="project" value="TreeGrafter"/>
</dbReference>
<dbReference type="CDD" id="cd22249">
    <property type="entry name" value="UDM1_RNF168_RNF169-like"/>
    <property type="match status" value="1"/>
</dbReference>
<feature type="transmembrane region" description="Helical" evidence="6">
    <location>
        <begin position="370"/>
        <end position="392"/>
    </location>
</feature>
<dbReference type="PANTHER" id="PTHR23502">
    <property type="entry name" value="MAJOR FACILITATOR SUPERFAMILY"/>
    <property type="match status" value="1"/>
</dbReference>
<dbReference type="Gene3D" id="1.20.1250.20">
    <property type="entry name" value="MFS general substrate transporter like domains"/>
    <property type="match status" value="1"/>
</dbReference>
<dbReference type="EMBL" id="MDYQ01000048">
    <property type="protein sequence ID" value="PRP85221.1"/>
    <property type="molecule type" value="Genomic_DNA"/>
</dbReference>
<dbReference type="Proteomes" id="UP000241769">
    <property type="component" value="Unassembled WGS sequence"/>
</dbReference>
<dbReference type="OrthoDB" id="9986881at2759"/>
<dbReference type="PROSITE" id="PS50850">
    <property type="entry name" value="MFS"/>
    <property type="match status" value="1"/>
</dbReference>
<organism evidence="8 9">
    <name type="scientific">Planoprotostelium fungivorum</name>
    <dbReference type="NCBI Taxonomy" id="1890364"/>
    <lineage>
        <taxon>Eukaryota</taxon>
        <taxon>Amoebozoa</taxon>
        <taxon>Evosea</taxon>
        <taxon>Variosea</taxon>
        <taxon>Cavosteliida</taxon>
        <taxon>Cavosteliaceae</taxon>
        <taxon>Planoprotostelium</taxon>
    </lineage>
</organism>
<keyword evidence="4 6" id="KW-0472">Membrane</keyword>
<sequence length="574" mass="63791">MPAHQGEDLFRETFMGQAMRIVSGNQCLLYPDEDRATQGLPIVLKSMNEERLRQKKEKEEAQKRKEAREEKKKQERRDRGELVTEDRDQEKEKEEMPEDYPFLVTWDDENDPQNPLNWSTGKKVFVTFGICLITVAIYIGSAIYSQGIENVTVDLGVNQTDAVLGLSLFVLGYGLGPMIWAPMSEIPAIGRMPVYIFTLIAFVAIQVPTALIQSLGGLLALRFAAGFIGSPSLATGGASLNDIYTPKKRAYSLGVWGAAAACGPVMGPVVGGFAAEANGWRWTIYELLWLSGGALIFLLFCMPETNSMTILTRKARRIRKLTGDDRWKSAGDIETEKMTPVQIVQMTLVFPFVLTFTEPIVFFLNLYTALVYGLLYIWFESFPIVFIGIYGFTLGLEGVAFLGILVGTVIGFISLAIYLRVHLEPKFDSEAEEDGGEKGTILPEQRLPPAFVASICFPLCLFLFGWLSRESIIWVVPLLCTLLFGIGIYLFFMAVLNYLPDAYPTKAASVLAGNDFFRSSFGGAFPLFASAMYNNLGVGWASSTLGFISLAMIPIPFVLYFYGDKIREKSKYTG</sequence>
<reference evidence="8 9" key="1">
    <citation type="journal article" date="2018" name="Genome Biol. Evol.">
        <title>Multiple Roots of Fruiting Body Formation in Amoebozoa.</title>
        <authorList>
            <person name="Hillmann F."/>
            <person name="Forbes G."/>
            <person name="Novohradska S."/>
            <person name="Ferling I."/>
            <person name="Riege K."/>
            <person name="Groth M."/>
            <person name="Westermann M."/>
            <person name="Marz M."/>
            <person name="Spaller T."/>
            <person name="Winckler T."/>
            <person name="Schaap P."/>
            <person name="Glockner G."/>
        </authorList>
    </citation>
    <scope>NUCLEOTIDE SEQUENCE [LARGE SCALE GENOMIC DNA]</scope>
    <source>
        <strain evidence="8 9">Jena</strain>
    </source>
</reference>
<feature type="transmembrane region" description="Helical" evidence="6">
    <location>
        <begin position="253"/>
        <end position="275"/>
    </location>
</feature>
<dbReference type="InterPro" id="IPR020846">
    <property type="entry name" value="MFS_dom"/>
</dbReference>
<keyword evidence="9" id="KW-1185">Reference proteome</keyword>
<feature type="transmembrane region" description="Helical" evidence="6">
    <location>
        <begin position="399"/>
        <end position="419"/>
    </location>
</feature>
<dbReference type="STRING" id="1890364.A0A2P6NMP0"/>
<evidence type="ECO:0000259" key="7">
    <source>
        <dbReference type="PROSITE" id="PS50850"/>
    </source>
</evidence>
<feature type="transmembrane region" description="Helical" evidence="6">
    <location>
        <begin position="164"/>
        <end position="182"/>
    </location>
</feature>
<evidence type="ECO:0000313" key="8">
    <source>
        <dbReference type="EMBL" id="PRP85221.1"/>
    </source>
</evidence>
<dbReference type="InterPro" id="IPR011701">
    <property type="entry name" value="MFS"/>
</dbReference>
<evidence type="ECO:0000256" key="4">
    <source>
        <dbReference type="ARBA" id="ARBA00023136"/>
    </source>
</evidence>
<dbReference type="CDD" id="cd17323">
    <property type="entry name" value="MFS_Tpo1_MDR_like"/>
    <property type="match status" value="1"/>
</dbReference>
<dbReference type="GO" id="GO:0015244">
    <property type="term" value="F:fluconazole transmembrane transporter activity"/>
    <property type="evidence" value="ECO:0007669"/>
    <property type="project" value="TreeGrafter"/>
</dbReference>
<evidence type="ECO:0000256" key="6">
    <source>
        <dbReference type="SAM" id="Phobius"/>
    </source>
</evidence>
<name>A0A2P6NMP0_9EUKA</name>
<dbReference type="GO" id="GO:1990961">
    <property type="term" value="P:xenobiotic detoxification by transmembrane export across the plasma membrane"/>
    <property type="evidence" value="ECO:0007669"/>
    <property type="project" value="TreeGrafter"/>
</dbReference>
<feature type="transmembrane region" description="Helical" evidence="6">
    <location>
        <begin position="447"/>
        <end position="467"/>
    </location>
</feature>
<evidence type="ECO:0000313" key="9">
    <source>
        <dbReference type="Proteomes" id="UP000241769"/>
    </source>
</evidence>
<feature type="domain" description="Major facilitator superfamily (MFS) profile" evidence="7">
    <location>
        <begin position="126"/>
        <end position="566"/>
    </location>
</feature>
<feature type="transmembrane region" description="Helical" evidence="6">
    <location>
        <begin position="343"/>
        <end position="364"/>
    </location>
</feature>
<feature type="transmembrane region" description="Helical" evidence="6">
    <location>
        <begin position="474"/>
        <end position="496"/>
    </location>
</feature>
<dbReference type="AlphaFoldDB" id="A0A2P6NMP0"/>
<feature type="compositionally biased region" description="Basic and acidic residues" evidence="5">
    <location>
        <begin position="47"/>
        <end position="94"/>
    </location>
</feature>
<comment type="subcellular location">
    <subcellularLocation>
        <location evidence="1">Membrane</location>
        <topology evidence="1">Multi-pass membrane protein</topology>
    </subcellularLocation>
</comment>
<evidence type="ECO:0000256" key="5">
    <source>
        <dbReference type="SAM" id="MobiDB-lite"/>
    </source>
</evidence>
<dbReference type="SUPFAM" id="SSF103473">
    <property type="entry name" value="MFS general substrate transporter"/>
    <property type="match status" value="1"/>
</dbReference>
<evidence type="ECO:0000256" key="3">
    <source>
        <dbReference type="ARBA" id="ARBA00022989"/>
    </source>
</evidence>
<dbReference type="PANTHER" id="PTHR23502:SF23">
    <property type="entry name" value="FLUCONAZOLE RESISTANCE PROTEIN 1"/>
    <property type="match status" value="1"/>
</dbReference>
<accession>A0A2P6NMP0</accession>
<protein>
    <recommendedName>
        <fullName evidence="7">Major facilitator superfamily (MFS) profile domain-containing protein</fullName>
    </recommendedName>
</protein>
<feature type="transmembrane region" description="Helical" evidence="6">
    <location>
        <begin position="124"/>
        <end position="144"/>
    </location>
</feature>
<feature type="transmembrane region" description="Helical" evidence="6">
    <location>
        <begin position="194"/>
        <end position="213"/>
    </location>
</feature>
<evidence type="ECO:0000256" key="2">
    <source>
        <dbReference type="ARBA" id="ARBA00022692"/>
    </source>
</evidence>